<name>A0AA50HQ16_9GAMM</name>
<proteinExistence type="predicted"/>
<feature type="compositionally biased region" description="Polar residues" evidence="1">
    <location>
        <begin position="259"/>
        <end position="268"/>
    </location>
</feature>
<dbReference type="PANTHER" id="PTHR34219:SF1">
    <property type="entry name" value="PEPSY DOMAIN-CONTAINING PROTEIN"/>
    <property type="match status" value="1"/>
</dbReference>
<feature type="compositionally biased region" description="Basic and acidic residues" evidence="1">
    <location>
        <begin position="269"/>
        <end position="281"/>
    </location>
</feature>
<feature type="transmembrane region" description="Helical" evidence="2">
    <location>
        <begin position="26"/>
        <end position="50"/>
    </location>
</feature>
<reference evidence="3 4" key="1">
    <citation type="submission" date="2023-07" db="EMBL/GenBank/DDBJ databases">
        <title>Pathogenic bacteria of pear tree diseases.</title>
        <authorList>
            <person name="Zhang Z."/>
            <person name="He L."/>
            <person name="Huang R."/>
        </authorList>
    </citation>
    <scope>NUCLEOTIDE SEQUENCE [LARGE SCALE GENOMIC DNA]</scope>
    <source>
        <strain evidence="3 4">DE2</strain>
    </source>
</reference>
<evidence type="ECO:0000256" key="2">
    <source>
        <dbReference type="SAM" id="Phobius"/>
    </source>
</evidence>
<feature type="transmembrane region" description="Helical" evidence="2">
    <location>
        <begin position="422"/>
        <end position="442"/>
    </location>
</feature>
<dbReference type="AlphaFoldDB" id="A0AA50HQ16"/>
<evidence type="ECO:0000313" key="3">
    <source>
        <dbReference type="EMBL" id="WLS78398.1"/>
    </source>
</evidence>
<feature type="transmembrane region" description="Helical" evidence="2">
    <location>
        <begin position="207"/>
        <end position="231"/>
    </location>
</feature>
<dbReference type="RefSeq" id="WP_306208226.1">
    <property type="nucleotide sequence ID" value="NZ_CP132353.1"/>
</dbReference>
<feature type="transmembrane region" description="Helical" evidence="2">
    <location>
        <begin position="472"/>
        <end position="498"/>
    </location>
</feature>
<accession>A0AA50HQ16</accession>
<feature type="region of interest" description="Disordered" evidence="1">
    <location>
        <begin position="259"/>
        <end position="318"/>
    </location>
</feature>
<dbReference type="PANTHER" id="PTHR34219">
    <property type="entry name" value="IRON-REGULATED INNER MEMBRANE PROTEIN-RELATED"/>
    <property type="match status" value="1"/>
</dbReference>
<evidence type="ECO:0000313" key="4">
    <source>
        <dbReference type="Proteomes" id="UP001228139"/>
    </source>
</evidence>
<feature type="compositionally biased region" description="Basic and acidic residues" evidence="1">
    <location>
        <begin position="305"/>
        <end position="318"/>
    </location>
</feature>
<keyword evidence="4" id="KW-1185">Reference proteome</keyword>
<organism evidence="3 4">
    <name type="scientific">Erwinia pyri</name>
    <dbReference type="NCBI Taxonomy" id="3062598"/>
    <lineage>
        <taxon>Bacteria</taxon>
        <taxon>Pseudomonadati</taxon>
        <taxon>Pseudomonadota</taxon>
        <taxon>Gammaproteobacteria</taxon>
        <taxon>Enterobacterales</taxon>
        <taxon>Erwiniaceae</taxon>
        <taxon>Erwinia</taxon>
    </lineage>
</organism>
<gene>
    <name evidence="3" type="ORF">Q3V30_18360</name>
</gene>
<protein>
    <submittedName>
        <fullName evidence="3">PepSY domain-containing protein</fullName>
    </submittedName>
</protein>
<sequence length="511" mass="56107">MSDKILAHSARAEQSRSALLPLLRRLHFYIGLFIGPFIFVAALTGALYVMTPQLEAALYSHQLFTTSQGPEKTLAEQVRVAEEYIGPGATLTALRPAPTAGETTRVMFTMPTKGPVTTAVFVDPHTLEIRGMLDVYGTSGVLPLRTTLDYLHQSLLLGDFGRNYSELAASWLWVASLGGLLLWATSRAPGKIKKGSRSRGQSVLRHRYWHSTLGIALLLGLLFFSATGLTWSRWAGENISSMRSHFGWLTPSVNTVLAPSPESTSTISAHDEVREQAEHPEPMGSGSAHSNHDHPAPLNSPPRAPADEHAEHKMQGMKMADDSIAKVAILPEQFDAVVKTAREAGISAGKIEVRPSTHADKAWTVSEIDRRWPTQVDSVAVDPRNYALLDKVEFAQFGLLAKLTRWGVDAHMGVLFGLPNQLILAVFALGLCVMIVMGYRLWWLRRPAAGQGAHPAETLMYHWRRLSVSARFLLLVAAAALALSLPLMGITLLIMLVIDLFRWQRANRLAA</sequence>
<keyword evidence="2" id="KW-0812">Transmembrane</keyword>
<keyword evidence="2" id="KW-0472">Membrane</keyword>
<dbReference type="KEGG" id="epi:Q3V30_18360"/>
<feature type="transmembrane region" description="Helical" evidence="2">
    <location>
        <begin position="168"/>
        <end position="186"/>
    </location>
</feature>
<dbReference type="Pfam" id="PF03929">
    <property type="entry name" value="PepSY_TM"/>
    <property type="match status" value="1"/>
</dbReference>
<dbReference type="EMBL" id="CP132353">
    <property type="protein sequence ID" value="WLS78398.1"/>
    <property type="molecule type" value="Genomic_DNA"/>
</dbReference>
<evidence type="ECO:0000256" key="1">
    <source>
        <dbReference type="SAM" id="MobiDB-lite"/>
    </source>
</evidence>
<keyword evidence="2" id="KW-1133">Transmembrane helix</keyword>
<dbReference type="InterPro" id="IPR005625">
    <property type="entry name" value="PepSY-ass_TM"/>
</dbReference>
<dbReference type="Proteomes" id="UP001228139">
    <property type="component" value="Chromosome"/>
</dbReference>